<name>A0A7X1E8V6_9BACT</name>
<dbReference type="PROSITE" id="PS50045">
    <property type="entry name" value="SIGMA54_INTERACT_4"/>
    <property type="match status" value="1"/>
</dbReference>
<dbReference type="Gene3D" id="3.40.50.300">
    <property type="entry name" value="P-loop containing nucleotide triphosphate hydrolases"/>
    <property type="match status" value="1"/>
</dbReference>
<keyword evidence="6" id="KW-0804">Transcription</keyword>
<dbReference type="GO" id="GO:0005524">
    <property type="term" value="F:ATP binding"/>
    <property type="evidence" value="ECO:0007669"/>
    <property type="project" value="UniProtKB-KW"/>
</dbReference>
<dbReference type="InterPro" id="IPR002078">
    <property type="entry name" value="Sigma_54_int"/>
</dbReference>
<keyword evidence="4" id="KW-0902">Two-component regulatory system</keyword>
<evidence type="ECO:0000313" key="11">
    <source>
        <dbReference type="Proteomes" id="UP000526501"/>
    </source>
</evidence>
<feature type="domain" description="Response regulatory" evidence="9">
    <location>
        <begin position="3"/>
        <end position="117"/>
    </location>
</feature>
<dbReference type="FunFam" id="3.40.50.2300:FF:000018">
    <property type="entry name" value="DNA-binding transcriptional regulator NtrC"/>
    <property type="match status" value="1"/>
</dbReference>
<dbReference type="AlphaFoldDB" id="A0A7X1E8V6"/>
<evidence type="ECO:0000256" key="2">
    <source>
        <dbReference type="ARBA" id="ARBA00022741"/>
    </source>
</evidence>
<dbReference type="InterPro" id="IPR058031">
    <property type="entry name" value="AAA_lid_NorR"/>
</dbReference>
<evidence type="ECO:0000256" key="4">
    <source>
        <dbReference type="ARBA" id="ARBA00023012"/>
    </source>
</evidence>
<evidence type="ECO:0000313" key="10">
    <source>
        <dbReference type="EMBL" id="MBC2607160.1"/>
    </source>
</evidence>
<keyword evidence="2" id="KW-0547">Nucleotide-binding</keyword>
<keyword evidence="11" id="KW-1185">Reference proteome</keyword>
<dbReference type="RefSeq" id="WP_185661017.1">
    <property type="nucleotide sequence ID" value="NZ_CAWPOO010000012.1"/>
</dbReference>
<keyword evidence="1 7" id="KW-0597">Phosphoprotein</keyword>
<evidence type="ECO:0000259" key="8">
    <source>
        <dbReference type="PROSITE" id="PS50045"/>
    </source>
</evidence>
<sequence>MHSILIVDDLESIHEMLEAVIQPIGYETAFATDGEMALQKIREQHFDIILTDINMQPMDGIQLLAQIKEADPEAIVIMMSGYANIENATNSLKYGAFDFLTKPFKVDQLMNAITRATAAREKKAAPNDSSQAQSSILLSGDSDAARALNDRFHRAAKLAAPLLIVGDAGGQKTKIARAIHAESEFASGPIVTIDAREVDQTELANLFFSDDEFTEPSETVASAHTGSLHIANIDRIPRPLQNSIGNLIRDLKGDCRVICTSSSDIEQLVEEGQFEDALYFRIANNAMLIPSLRDRSEDIPALARTFFAQNNLPDINISEGATAILQGYRWPGNYTEFEEVLDAAATTREGNTIRESDLPEKLQDISSWPNLAAYLEEQAERYKQAVIRAAQGDRERATEILGIAPDEL</sequence>
<dbReference type="Gene3D" id="1.10.8.60">
    <property type="match status" value="1"/>
</dbReference>
<evidence type="ECO:0000259" key="9">
    <source>
        <dbReference type="PROSITE" id="PS50110"/>
    </source>
</evidence>
<dbReference type="SUPFAM" id="SSF52540">
    <property type="entry name" value="P-loop containing nucleoside triphosphate hydrolases"/>
    <property type="match status" value="1"/>
</dbReference>
<dbReference type="SUPFAM" id="SSF52172">
    <property type="entry name" value="CheY-like"/>
    <property type="match status" value="1"/>
</dbReference>
<evidence type="ECO:0000256" key="6">
    <source>
        <dbReference type="ARBA" id="ARBA00023163"/>
    </source>
</evidence>
<evidence type="ECO:0000256" key="5">
    <source>
        <dbReference type="ARBA" id="ARBA00023015"/>
    </source>
</evidence>
<protein>
    <submittedName>
        <fullName evidence="10">Sigma-54-dependent Fis family transcriptional regulator</fullName>
    </submittedName>
</protein>
<dbReference type="PROSITE" id="PS50110">
    <property type="entry name" value="RESPONSE_REGULATORY"/>
    <property type="match status" value="1"/>
</dbReference>
<dbReference type="Pfam" id="PF25601">
    <property type="entry name" value="AAA_lid_14"/>
    <property type="match status" value="1"/>
</dbReference>
<proteinExistence type="predicted"/>
<dbReference type="GO" id="GO:0000160">
    <property type="term" value="P:phosphorelay signal transduction system"/>
    <property type="evidence" value="ECO:0007669"/>
    <property type="project" value="UniProtKB-KW"/>
</dbReference>
<dbReference type="InterPro" id="IPR001789">
    <property type="entry name" value="Sig_transdc_resp-reg_receiver"/>
</dbReference>
<evidence type="ECO:0000256" key="7">
    <source>
        <dbReference type="PROSITE-ProRule" id="PRU00169"/>
    </source>
</evidence>
<accession>A0A7X1E8V6</accession>
<dbReference type="SMART" id="SM00448">
    <property type="entry name" value="REC"/>
    <property type="match status" value="1"/>
</dbReference>
<dbReference type="EMBL" id="JACHVC010000012">
    <property type="protein sequence ID" value="MBC2607160.1"/>
    <property type="molecule type" value="Genomic_DNA"/>
</dbReference>
<dbReference type="Pfam" id="PF00072">
    <property type="entry name" value="Response_reg"/>
    <property type="match status" value="1"/>
</dbReference>
<keyword evidence="3" id="KW-0067">ATP-binding</keyword>
<dbReference type="PANTHER" id="PTHR32071">
    <property type="entry name" value="TRANSCRIPTIONAL REGULATORY PROTEIN"/>
    <property type="match status" value="1"/>
</dbReference>
<dbReference type="Pfam" id="PF14532">
    <property type="entry name" value="Sigma54_activ_2"/>
    <property type="match status" value="1"/>
</dbReference>
<comment type="caution">
    <text evidence="10">The sequence shown here is derived from an EMBL/GenBank/DDBJ whole genome shotgun (WGS) entry which is preliminary data.</text>
</comment>
<keyword evidence="5" id="KW-0805">Transcription regulation</keyword>
<evidence type="ECO:0000256" key="3">
    <source>
        <dbReference type="ARBA" id="ARBA00022840"/>
    </source>
</evidence>
<dbReference type="InterPro" id="IPR011006">
    <property type="entry name" value="CheY-like_superfamily"/>
</dbReference>
<dbReference type="Proteomes" id="UP000526501">
    <property type="component" value="Unassembled WGS sequence"/>
</dbReference>
<evidence type="ECO:0000256" key="1">
    <source>
        <dbReference type="ARBA" id="ARBA00022553"/>
    </source>
</evidence>
<feature type="domain" description="Sigma-54 factor interaction" evidence="8">
    <location>
        <begin position="138"/>
        <end position="346"/>
    </location>
</feature>
<dbReference type="InterPro" id="IPR027417">
    <property type="entry name" value="P-loop_NTPase"/>
</dbReference>
<reference evidence="10 11" key="1">
    <citation type="submission" date="2020-07" db="EMBL/GenBank/DDBJ databases">
        <authorList>
            <person name="Feng X."/>
        </authorList>
    </citation>
    <scope>NUCLEOTIDE SEQUENCE [LARGE SCALE GENOMIC DNA]</scope>
    <source>
        <strain evidence="10 11">JCM23202</strain>
    </source>
</reference>
<dbReference type="CDD" id="cd00009">
    <property type="entry name" value="AAA"/>
    <property type="match status" value="1"/>
</dbReference>
<gene>
    <name evidence="10" type="ORF">H5P27_13990</name>
</gene>
<dbReference type="GO" id="GO:0006355">
    <property type="term" value="P:regulation of DNA-templated transcription"/>
    <property type="evidence" value="ECO:0007669"/>
    <property type="project" value="InterPro"/>
</dbReference>
<organism evidence="10 11">
    <name type="scientific">Pelagicoccus albus</name>
    <dbReference type="NCBI Taxonomy" id="415222"/>
    <lineage>
        <taxon>Bacteria</taxon>
        <taxon>Pseudomonadati</taxon>
        <taxon>Verrucomicrobiota</taxon>
        <taxon>Opitutia</taxon>
        <taxon>Puniceicoccales</taxon>
        <taxon>Pelagicoccaceae</taxon>
        <taxon>Pelagicoccus</taxon>
    </lineage>
</organism>
<dbReference type="Gene3D" id="3.40.50.2300">
    <property type="match status" value="1"/>
</dbReference>
<feature type="modified residue" description="4-aspartylphosphate" evidence="7">
    <location>
        <position position="52"/>
    </location>
</feature>